<dbReference type="InterPro" id="IPR032675">
    <property type="entry name" value="LRR_dom_sf"/>
</dbReference>
<dbReference type="InterPro" id="IPR001810">
    <property type="entry name" value="F-box_dom"/>
</dbReference>
<evidence type="ECO:0000256" key="1">
    <source>
        <dbReference type="SAM" id="MobiDB-lite"/>
    </source>
</evidence>
<reference evidence="4" key="1">
    <citation type="submission" date="2025-08" db="UniProtKB">
        <authorList>
            <consortium name="RefSeq"/>
        </authorList>
    </citation>
    <scope>IDENTIFICATION</scope>
</reference>
<organism evidence="3 4">
    <name type="scientific">Biomphalaria glabrata</name>
    <name type="common">Bloodfluke planorb</name>
    <name type="synonym">Freshwater snail</name>
    <dbReference type="NCBI Taxonomy" id="6526"/>
    <lineage>
        <taxon>Eukaryota</taxon>
        <taxon>Metazoa</taxon>
        <taxon>Spiralia</taxon>
        <taxon>Lophotrochozoa</taxon>
        <taxon>Mollusca</taxon>
        <taxon>Gastropoda</taxon>
        <taxon>Heterobranchia</taxon>
        <taxon>Euthyneura</taxon>
        <taxon>Panpulmonata</taxon>
        <taxon>Hygrophila</taxon>
        <taxon>Lymnaeoidea</taxon>
        <taxon>Planorbidae</taxon>
        <taxon>Biomphalaria</taxon>
    </lineage>
</organism>
<dbReference type="SMART" id="SM00256">
    <property type="entry name" value="FBOX"/>
    <property type="match status" value="1"/>
</dbReference>
<dbReference type="SUPFAM" id="SSF81383">
    <property type="entry name" value="F-box domain"/>
    <property type="match status" value="1"/>
</dbReference>
<dbReference type="Pfam" id="PF12937">
    <property type="entry name" value="F-box-like"/>
    <property type="match status" value="1"/>
</dbReference>
<dbReference type="PANTHER" id="PTHR20933:SF4">
    <property type="entry name" value="F-BOX INVOLVED IN POLYQ PATHOGENESIS, ISOFORM A"/>
    <property type="match status" value="1"/>
</dbReference>
<proteinExistence type="predicted"/>
<dbReference type="SUPFAM" id="SSF52047">
    <property type="entry name" value="RNI-like"/>
    <property type="match status" value="1"/>
</dbReference>
<dbReference type="GeneID" id="129921629"/>
<keyword evidence="3" id="KW-1185">Reference proteome</keyword>
<dbReference type="OrthoDB" id="9974792at2759"/>
<sequence>MGSQSGPTSTEEKKGTDLETWKRASIANVPMEILEHVFTFLPREDRLRAMSVCTSWQSLLLSSQKVWHNQEFILKCTLEKNKKKKAELLYCFQNFGPHCQALSVKCRHPVQHSCKKMANQFNLFLKGLRMPELTSIKVYDVQMERSSKLVIKNICTTLTKMFAGQPPLKVFEMPSAHWPVNEGVEVLETVFQKSRNTLETLNIADYFWYFFDHDWLTTEVLTLNRLKKLSINLLHLTDESIVSLARARRGELTYLSLFINYVSEFTPRIRQESWIYLVEACPNMEVEFKIAGTVYKPSENIPAILDSVLPVCRLKIEIIEILRFQLQRPGYKMNIVFDHIRENFGQRIRSFKLSIPNNKEYFDQALVKLVRSCPRLLHVKVSASFRSERTAQKIDKIIAERRQPPPTSKGRRSKKVCTESHAVDNASLA</sequence>
<evidence type="ECO:0000259" key="2">
    <source>
        <dbReference type="PROSITE" id="PS50181"/>
    </source>
</evidence>
<dbReference type="RefSeq" id="XP_055859636.1">
    <property type="nucleotide sequence ID" value="XM_056003661.1"/>
</dbReference>
<feature type="domain" description="F-box" evidence="2">
    <location>
        <begin position="23"/>
        <end position="70"/>
    </location>
</feature>
<dbReference type="Proteomes" id="UP001165740">
    <property type="component" value="Chromosome 11"/>
</dbReference>
<dbReference type="PANTHER" id="PTHR20933">
    <property type="entry name" value="F-BOX ONLY PROTEIN 33"/>
    <property type="match status" value="1"/>
</dbReference>
<dbReference type="Gene3D" id="3.80.10.10">
    <property type="entry name" value="Ribonuclease Inhibitor"/>
    <property type="match status" value="1"/>
</dbReference>
<protein>
    <submittedName>
        <fullName evidence="4">Uncharacterized protein LOC129921629</fullName>
    </submittedName>
</protein>
<dbReference type="GO" id="GO:0031398">
    <property type="term" value="P:positive regulation of protein ubiquitination"/>
    <property type="evidence" value="ECO:0007669"/>
    <property type="project" value="TreeGrafter"/>
</dbReference>
<dbReference type="AlphaFoldDB" id="A0A9W2YA31"/>
<feature type="region of interest" description="Disordered" evidence="1">
    <location>
        <begin position="396"/>
        <end position="429"/>
    </location>
</feature>
<evidence type="ECO:0000313" key="3">
    <source>
        <dbReference type="Proteomes" id="UP001165740"/>
    </source>
</evidence>
<dbReference type="Gene3D" id="1.20.1280.50">
    <property type="match status" value="1"/>
</dbReference>
<dbReference type="PROSITE" id="PS50181">
    <property type="entry name" value="FBOX"/>
    <property type="match status" value="1"/>
</dbReference>
<gene>
    <name evidence="4" type="primary">LOC129921629</name>
</gene>
<accession>A0A9W2YA31</accession>
<evidence type="ECO:0000313" key="4">
    <source>
        <dbReference type="RefSeq" id="XP_055859636.1"/>
    </source>
</evidence>
<name>A0A9W2YA31_BIOGL</name>
<dbReference type="InterPro" id="IPR036047">
    <property type="entry name" value="F-box-like_dom_sf"/>
</dbReference>